<keyword evidence="3" id="KW-1185">Reference proteome</keyword>
<comment type="caution">
    <text evidence="2">The sequence shown here is derived from an EMBL/GenBank/DDBJ whole genome shotgun (WGS) entry which is preliminary data.</text>
</comment>
<dbReference type="Proteomes" id="UP001044222">
    <property type="component" value="Unassembled WGS sequence"/>
</dbReference>
<dbReference type="EMBL" id="JAFIRN010000004">
    <property type="protein sequence ID" value="KAG5849906.1"/>
    <property type="molecule type" value="Genomic_DNA"/>
</dbReference>
<accession>A0A9D3ML29</accession>
<organism evidence="2 3">
    <name type="scientific">Anguilla anguilla</name>
    <name type="common">European freshwater eel</name>
    <name type="synonym">Muraena anguilla</name>
    <dbReference type="NCBI Taxonomy" id="7936"/>
    <lineage>
        <taxon>Eukaryota</taxon>
        <taxon>Metazoa</taxon>
        <taxon>Chordata</taxon>
        <taxon>Craniata</taxon>
        <taxon>Vertebrata</taxon>
        <taxon>Euteleostomi</taxon>
        <taxon>Actinopterygii</taxon>
        <taxon>Neopterygii</taxon>
        <taxon>Teleostei</taxon>
        <taxon>Anguilliformes</taxon>
        <taxon>Anguillidae</taxon>
        <taxon>Anguilla</taxon>
    </lineage>
</organism>
<evidence type="ECO:0000313" key="2">
    <source>
        <dbReference type="EMBL" id="KAG5849906.1"/>
    </source>
</evidence>
<reference evidence="2" key="1">
    <citation type="submission" date="2021-01" db="EMBL/GenBank/DDBJ databases">
        <title>A chromosome-scale assembly of European eel, Anguilla anguilla.</title>
        <authorList>
            <person name="Henkel C."/>
            <person name="Jong-Raadsen S.A."/>
            <person name="Dufour S."/>
            <person name="Weltzien F.-A."/>
            <person name="Palstra A.P."/>
            <person name="Pelster B."/>
            <person name="Spaink H.P."/>
            <person name="Van Den Thillart G.E."/>
            <person name="Jansen H."/>
            <person name="Zahm M."/>
            <person name="Klopp C."/>
            <person name="Cedric C."/>
            <person name="Louis A."/>
            <person name="Berthelot C."/>
            <person name="Parey E."/>
            <person name="Roest Crollius H."/>
            <person name="Montfort J."/>
            <person name="Robinson-Rechavi M."/>
            <person name="Bucao C."/>
            <person name="Bouchez O."/>
            <person name="Gislard M."/>
            <person name="Lluch J."/>
            <person name="Milhes M."/>
            <person name="Lampietro C."/>
            <person name="Lopez Roques C."/>
            <person name="Donnadieu C."/>
            <person name="Braasch I."/>
            <person name="Desvignes T."/>
            <person name="Postlethwait J."/>
            <person name="Bobe J."/>
            <person name="Guiguen Y."/>
            <person name="Dirks R."/>
        </authorList>
    </citation>
    <scope>NUCLEOTIDE SEQUENCE</scope>
    <source>
        <strain evidence="2">Tag_6206</strain>
        <tissue evidence="2">Liver</tissue>
    </source>
</reference>
<feature type="compositionally biased region" description="Basic residues" evidence="1">
    <location>
        <begin position="254"/>
        <end position="264"/>
    </location>
</feature>
<evidence type="ECO:0000256" key="1">
    <source>
        <dbReference type="SAM" id="MobiDB-lite"/>
    </source>
</evidence>
<feature type="region of interest" description="Disordered" evidence="1">
    <location>
        <begin position="234"/>
        <end position="265"/>
    </location>
</feature>
<feature type="compositionally biased region" description="Basic and acidic residues" evidence="1">
    <location>
        <begin position="157"/>
        <end position="166"/>
    </location>
</feature>
<dbReference type="AlphaFoldDB" id="A0A9D3ML29"/>
<protein>
    <submittedName>
        <fullName evidence="2">Uncharacterized protein</fullName>
    </submittedName>
</protein>
<feature type="region of interest" description="Disordered" evidence="1">
    <location>
        <begin position="126"/>
        <end position="219"/>
    </location>
</feature>
<feature type="compositionally biased region" description="Basic and acidic residues" evidence="1">
    <location>
        <begin position="285"/>
        <end position="296"/>
    </location>
</feature>
<evidence type="ECO:0000313" key="3">
    <source>
        <dbReference type="Proteomes" id="UP001044222"/>
    </source>
</evidence>
<name>A0A9D3ML29_ANGAN</name>
<proteinExistence type="predicted"/>
<feature type="region of interest" description="Disordered" evidence="1">
    <location>
        <begin position="283"/>
        <end position="319"/>
    </location>
</feature>
<sequence>MQYLDDLRNLEESVWSVESLMPYVPSAEWMIQQGFMQPEKIAAEVPVETSASQSEAAPALEISQEVAVVQGGSQRESVSSVDSLPPYLPSASWLADFGNVYYYSKLPLHVQEQLSIMGNPADPLVARKKSEKKSSGQRAVAVPAAPKKREEKHRRAPKLERRERGRSALVPGEEGPQNCAGCLGRRSVPASLKPAAGPTVKRHRVSPPPAPSPGGSPTGQTCLACGFCGARPVRKRRGPEVPVRNTEDGETHGGRRPAPSRRRHAESCSAAQCSKLRELNCSCEEPQRGPSRDAPRRGPPPPTPPRTAARSRPCGPHPVTERFKTVEQRCLTQKLQTERSWRGTVAVHDRDSCENGSRQRNVNKPKKVLAQMQERQQCKMSNKTIAQRPLNPDFVEPIEGYYTRSSWTKGTHRRDTRY</sequence>
<gene>
    <name evidence="2" type="ORF">ANANG_G00076650</name>
</gene>